<organism evidence="1 2">
    <name type="scientific">Candidatus Enterovibrio escicola</name>
    <dbReference type="NCBI Taxonomy" id="1927127"/>
    <lineage>
        <taxon>Bacteria</taxon>
        <taxon>Pseudomonadati</taxon>
        <taxon>Pseudomonadota</taxon>
        <taxon>Gammaproteobacteria</taxon>
        <taxon>Vibrionales</taxon>
        <taxon>Vibrionaceae</taxon>
        <taxon>Enterovibrio</taxon>
    </lineage>
</organism>
<keyword evidence="2" id="KW-1185">Reference proteome</keyword>
<protein>
    <submittedName>
        <fullName evidence="1">Uncharacterized protein</fullName>
    </submittedName>
</protein>
<gene>
    <name evidence="1" type="ORF">BTN49_1048</name>
</gene>
<name>A0A2A5T4H9_9GAMM</name>
<reference evidence="2" key="1">
    <citation type="submission" date="2017-04" db="EMBL/GenBank/DDBJ databases">
        <title>Genome evolution of the luminous symbionts of deep sea anglerfish.</title>
        <authorList>
            <person name="Hendry T.A."/>
        </authorList>
    </citation>
    <scope>NUCLEOTIDE SEQUENCE [LARGE SCALE GENOMIC DNA]</scope>
</reference>
<evidence type="ECO:0000313" key="2">
    <source>
        <dbReference type="Proteomes" id="UP000219020"/>
    </source>
</evidence>
<proteinExistence type="predicted"/>
<dbReference type="EMBL" id="NBYY01000011">
    <property type="protein sequence ID" value="PCS23056.1"/>
    <property type="molecule type" value="Genomic_DNA"/>
</dbReference>
<accession>A0A2A5T4H9</accession>
<dbReference type="Proteomes" id="UP000219020">
    <property type="component" value="Unassembled WGS sequence"/>
</dbReference>
<sequence length="45" mass="5593">MVIRFYRINPLQGLIFKRIWQFEQLVYYRVDEIHYFALITQLSAV</sequence>
<comment type="caution">
    <text evidence="1">The sequence shown here is derived from an EMBL/GenBank/DDBJ whole genome shotgun (WGS) entry which is preliminary data.</text>
</comment>
<dbReference type="AlphaFoldDB" id="A0A2A5T4H9"/>
<evidence type="ECO:0000313" key="1">
    <source>
        <dbReference type="EMBL" id="PCS23056.1"/>
    </source>
</evidence>